<sequence>MVEMSISLRRKLFEKSKGKKPGSANQKALRQPDAVEALSEWRLANLRLKLNF</sequence>
<reference evidence="1 2" key="1">
    <citation type="journal article" date="2015" name="Genome Announc.">
        <title>Expanding the biotechnology potential of lactobacilli through comparative genomics of 213 strains and associated genera.</title>
        <authorList>
            <person name="Sun Z."/>
            <person name="Harris H.M."/>
            <person name="McCann A."/>
            <person name="Guo C."/>
            <person name="Argimon S."/>
            <person name="Zhang W."/>
            <person name="Yang X."/>
            <person name="Jeffery I.B."/>
            <person name="Cooney J.C."/>
            <person name="Kagawa T.F."/>
            <person name="Liu W."/>
            <person name="Song Y."/>
            <person name="Salvetti E."/>
            <person name="Wrobel A."/>
            <person name="Rasinkangas P."/>
            <person name="Parkhill J."/>
            <person name="Rea M.C."/>
            <person name="O'Sullivan O."/>
            <person name="Ritari J."/>
            <person name="Douillard F.P."/>
            <person name="Paul Ross R."/>
            <person name="Yang R."/>
            <person name="Briner A.E."/>
            <person name="Felis G.E."/>
            <person name="de Vos W.M."/>
            <person name="Barrangou R."/>
            <person name="Klaenhammer T.R."/>
            <person name="Caufield P.W."/>
            <person name="Cui Y."/>
            <person name="Zhang H."/>
            <person name="O'Toole P.W."/>
        </authorList>
    </citation>
    <scope>NUCLEOTIDE SEQUENCE [LARGE SCALE GENOMIC DNA]</scope>
    <source>
        <strain evidence="1 2">DSM 18382</strain>
    </source>
</reference>
<dbReference type="Proteomes" id="UP000051966">
    <property type="component" value="Unassembled WGS sequence"/>
</dbReference>
<keyword evidence="2" id="KW-1185">Reference proteome</keyword>
<evidence type="ECO:0000313" key="1">
    <source>
        <dbReference type="EMBL" id="KRM09220.1"/>
    </source>
</evidence>
<protein>
    <submittedName>
        <fullName evidence="1">Uncharacterized protein</fullName>
    </submittedName>
</protein>
<dbReference type="AlphaFoldDB" id="A0A0R1W040"/>
<name>A0A0R1W040_9LACO</name>
<gene>
    <name evidence="1" type="ORF">FD41_GL002698</name>
</gene>
<accession>A0A0R1W040</accession>
<dbReference type="EMBL" id="AZFY01000053">
    <property type="protein sequence ID" value="KRM09220.1"/>
    <property type="molecule type" value="Genomic_DNA"/>
</dbReference>
<comment type="caution">
    <text evidence="1">The sequence shown here is derived from an EMBL/GenBank/DDBJ whole genome shotgun (WGS) entry which is preliminary data.</text>
</comment>
<evidence type="ECO:0000313" key="2">
    <source>
        <dbReference type="Proteomes" id="UP000051966"/>
    </source>
</evidence>
<proteinExistence type="predicted"/>
<organism evidence="1 2">
    <name type="scientific">Lentilactobacillus farraginis DSM 18382 = JCM 14108</name>
    <dbReference type="NCBI Taxonomy" id="1423743"/>
    <lineage>
        <taxon>Bacteria</taxon>
        <taxon>Bacillati</taxon>
        <taxon>Bacillota</taxon>
        <taxon>Bacilli</taxon>
        <taxon>Lactobacillales</taxon>
        <taxon>Lactobacillaceae</taxon>
        <taxon>Lentilactobacillus</taxon>
    </lineage>
</organism>